<evidence type="ECO:0008006" key="4">
    <source>
        <dbReference type="Google" id="ProtNLM"/>
    </source>
</evidence>
<dbReference type="SUPFAM" id="SSF53300">
    <property type="entry name" value="vWA-like"/>
    <property type="match status" value="1"/>
</dbReference>
<protein>
    <recommendedName>
        <fullName evidence="4">VWFA domain-containing protein</fullName>
    </recommendedName>
</protein>
<sequence length="443" mass="45277">MPASTSTSNPSTSSIKSTTRFSTSESPSAATTSGTHLTQVTSTVQISTSSTPMSPSPTPTGTPTSLASTMAAISSTTIVGTLSTSRRPSSTVAASTFSSSTPSGRTLTSPLSSGPTNTPPISTSTAMSTSQKPTGKPNQSSSASTTTGPSAPTTISPTSQTSVQMTSSTSSTGSSMKATPGSTVTSASSSTGTMSSSEIPSPTAKTTIAITSSHSTTATMLPTSSLSTTVTTTSTPCTGEYKYSGDIAVAFELTTGSMTNEVEAFVTALLTYTNNPYSFAPDAITELAPSSYILAPYPNTNFYGSPNKYGVLRASDLDALLSTFNQILAKNPVTDANINDAFDFISQAKNQGNVRAIVLAGVSDAFVQEAHAKAQDLIEQGYQVFTVSIGGSSDFSTLSNDASHNFNISTPYNLTEATGVASDIGKMLCEFDAGLLLQYIGIL</sequence>
<feature type="compositionally biased region" description="Polar residues" evidence="1">
    <location>
        <begin position="104"/>
        <end position="138"/>
    </location>
</feature>
<accession>A0A368FAE9</accession>
<name>A0A368FAE9_ANCCA</name>
<feature type="region of interest" description="Disordered" evidence="1">
    <location>
        <begin position="1"/>
        <end position="204"/>
    </location>
</feature>
<evidence type="ECO:0000313" key="3">
    <source>
        <dbReference type="Proteomes" id="UP000252519"/>
    </source>
</evidence>
<gene>
    <name evidence="2" type="ORF">ANCCAN_25163</name>
</gene>
<feature type="compositionally biased region" description="Low complexity" evidence="1">
    <location>
        <begin position="88"/>
        <end position="103"/>
    </location>
</feature>
<dbReference type="Proteomes" id="UP000252519">
    <property type="component" value="Unassembled WGS sequence"/>
</dbReference>
<feature type="compositionally biased region" description="Low complexity" evidence="1">
    <location>
        <begin position="182"/>
        <end position="204"/>
    </location>
</feature>
<evidence type="ECO:0000256" key="1">
    <source>
        <dbReference type="SAM" id="MobiDB-lite"/>
    </source>
</evidence>
<dbReference type="InterPro" id="IPR036465">
    <property type="entry name" value="vWFA_dom_sf"/>
</dbReference>
<evidence type="ECO:0000313" key="2">
    <source>
        <dbReference type="EMBL" id="RCN29083.1"/>
    </source>
</evidence>
<comment type="caution">
    <text evidence="2">The sequence shown here is derived from an EMBL/GenBank/DDBJ whole genome shotgun (WGS) entry which is preliminary data.</text>
</comment>
<organism evidence="2 3">
    <name type="scientific">Ancylostoma caninum</name>
    <name type="common">Dog hookworm</name>
    <dbReference type="NCBI Taxonomy" id="29170"/>
    <lineage>
        <taxon>Eukaryota</taxon>
        <taxon>Metazoa</taxon>
        <taxon>Ecdysozoa</taxon>
        <taxon>Nematoda</taxon>
        <taxon>Chromadorea</taxon>
        <taxon>Rhabditida</taxon>
        <taxon>Rhabditina</taxon>
        <taxon>Rhabditomorpha</taxon>
        <taxon>Strongyloidea</taxon>
        <taxon>Ancylostomatidae</taxon>
        <taxon>Ancylostomatinae</taxon>
        <taxon>Ancylostoma</taxon>
    </lineage>
</organism>
<proteinExistence type="predicted"/>
<reference evidence="2 3" key="1">
    <citation type="submission" date="2014-10" db="EMBL/GenBank/DDBJ databases">
        <title>Draft genome of the hookworm Ancylostoma caninum.</title>
        <authorList>
            <person name="Mitreva M."/>
        </authorList>
    </citation>
    <scope>NUCLEOTIDE SEQUENCE [LARGE SCALE GENOMIC DNA]</scope>
    <source>
        <strain evidence="2 3">Baltimore</strain>
    </source>
</reference>
<keyword evidence="3" id="KW-1185">Reference proteome</keyword>
<feature type="compositionally biased region" description="Low complexity" evidence="1">
    <location>
        <begin position="1"/>
        <end position="53"/>
    </location>
</feature>
<dbReference type="STRING" id="29170.A0A368FAE9"/>
<dbReference type="EMBL" id="JOJR01002143">
    <property type="protein sequence ID" value="RCN29083.1"/>
    <property type="molecule type" value="Genomic_DNA"/>
</dbReference>
<feature type="compositionally biased region" description="Polar residues" evidence="1">
    <location>
        <begin position="71"/>
        <end position="87"/>
    </location>
</feature>
<dbReference type="AlphaFoldDB" id="A0A368FAE9"/>
<dbReference type="OrthoDB" id="5876246at2759"/>
<feature type="compositionally biased region" description="Low complexity" evidence="1">
    <location>
        <begin position="139"/>
        <end position="175"/>
    </location>
</feature>